<dbReference type="GO" id="GO:0004721">
    <property type="term" value="F:phosphoprotein phosphatase activity"/>
    <property type="evidence" value="ECO:0007669"/>
    <property type="project" value="UniProtKB-KW"/>
</dbReference>
<accession>A0A238BSE5</accession>
<dbReference type="InterPro" id="IPR035012">
    <property type="entry name" value="Tensin-like_SH2"/>
</dbReference>
<dbReference type="CDD" id="cd09927">
    <property type="entry name" value="SH2_Tensin_like"/>
    <property type="match status" value="1"/>
</dbReference>
<evidence type="ECO:0000256" key="4">
    <source>
        <dbReference type="ARBA" id="ARBA00022999"/>
    </source>
</evidence>
<dbReference type="InterPro" id="IPR011993">
    <property type="entry name" value="PH-like_dom_sf"/>
</dbReference>
<reference evidence="8 9" key="1">
    <citation type="submission" date="2015-12" db="EMBL/GenBank/DDBJ databases">
        <title>Draft genome of the nematode, Onchocerca flexuosa.</title>
        <authorList>
            <person name="Mitreva M."/>
        </authorList>
    </citation>
    <scope>NUCLEOTIDE SEQUENCE [LARGE SCALE GENOMIC DNA]</scope>
    <source>
        <strain evidence="8">Red Deer</strain>
    </source>
</reference>
<dbReference type="SUPFAM" id="SSF50729">
    <property type="entry name" value="PH domain-like"/>
    <property type="match status" value="1"/>
</dbReference>
<keyword evidence="2" id="KW-0378">Hydrolase</keyword>
<feature type="region of interest" description="Disordered" evidence="6">
    <location>
        <begin position="83"/>
        <end position="102"/>
    </location>
</feature>
<dbReference type="Gene3D" id="2.30.29.30">
    <property type="entry name" value="Pleckstrin-homology domain (PH domain)/Phosphotyrosine-binding domain (PTB)"/>
    <property type="match status" value="1"/>
</dbReference>
<dbReference type="InterPro" id="IPR036860">
    <property type="entry name" value="SH2_dom_sf"/>
</dbReference>
<dbReference type="GO" id="GO:0005925">
    <property type="term" value="C:focal adhesion"/>
    <property type="evidence" value="ECO:0007669"/>
    <property type="project" value="TreeGrafter"/>
</dbReference>
<dbReference type="CDD" id="cd01213">
    <property type="entry name" value="PTB_tensin"/>
    <property type="match status" value="1"/>
</dbReference>
<dbReference type="SMART" id="SM00252">
    <property type="entry name" value="SH2"/>
    <property type="match status" value="1"/>
</dbReference>
<dbReference type="OrthoDB" id="6273691at2759"/>
<evidence type="ECO:0000259" key="7">
    <source>
        <dbReference type="PROSITE" id="PS50001"/>
    </source>
</evidence>
<gene>
    <name evidence="8" type="ORF">X798_05181</name>
</gene>
<dbReference type="AlphaFoldDB" id="A0A238BSE5"/>
<dbReference type="Gene3D" id="3.30.505.10">
    <property type="entry name" value="SH2 domain"/>
    <property type="match status" value="1"/>
</dbReference>
<evidence type="ECO:0000256" key="5">
    <source>
        <dbReference type="PROSITE-ProRule" id="PRU00191"/>
    </source>
</evidence>
<feature type="region of interest" description="Disordered" evidence="6">
    <location>
        <begin position="271"/>
        <end position="295"/>
    </location>
</feature>
<keyword evidence="4 5" id="KW-0727">SH2 domain</keyword>
<dbReference type="InterPro" id="IPR006020">
    <property type="entry name" value="PTB/PI_dom"/>
</dbReference>
<dbReference type="PANTHER" id="PTHR45734:SF10">
    <property type="entry name" value="BLISTERY, ISOFORM A"/>
    <property type="match status" value="1"/>
</dbReference>
<dbReference type="Pfam" id="PF00017">
    <property type="entry name" value="SH2"/>
    <property type="match status" value="1"/>
</dbReference>
<organism evidence="8 9">
    <name type="scientific">Onchocerca flexuosa</name>
    <dbReference type="NCBI Taxonomy" id="387005"/>
    <lineage>
        <taxon>Eukaryota</taxon>
        <taxon>Metazoa</taxon>
        <taxon>Ecdysozoa</taxon>
        <taxon>Nematoda</taxon>
        <taxon>Chromadorea</taxon>
        <taxon>Rhabditida</taxon>
        <taxon>Spirurina</taxon>
        <taxon>Spiruromorpha</taxon>
        <taxon>Filarioidea</taxon>
        <taxon>Onchocercidae</taxon>
        <taxon>Onchocerca</taxon>
    </lineage>
</organism>
<protein>
    <submittedName>
        <fullName evidence="8">SH2 domain protein</fullName>
    </submittedName>
</protein>
<dbReference type="SMART" id="SM00462">
    <property type="entry name" value="PTB"/>
    <property type="match status" value="1"/>
</dbReference>
<comment type="similarity">
    <text evidence="1">Belongs to the PTEN phosphatase protein family.</text>
</comment>
<feature type="region of interest" description="Disordered" evidence="6">
    <location>
        <begin position="1"/>
        <end position="29"/>
    </location>
</feature>
<dbReference type="Proteomes" id="UP000242913">
    <property type="component" value="Unassembled WGS sequence"/>
</dbReference>
<dbReference type="EMBL" id="KZ270021">
    <property type="protein sequence ID" value="OZC07786.1"/>
    <property type="molecule type" value="Genomic_DNA"/>
</dbReference>
<evidence type="ECO:0000256" key="1">
    <source>
        <dbReference type="ARBA" id="ARBA00007881"/>
    </source>
</evidence>
<evidence type="ECO:0000256" key="2">
    <source>
        <dbReference type="ARBA" id="ARBA00022801"/>
    </source>
</evidence>
<dbReference type="InterPro" id="IPR051484">
    <property type="entry name" value="Tensin_PTEN_phosphatase"/>
</dbReference>
<dbReference type="InterPro" id="IPR033929">
    <property type="entry name" value="Tensin_PTB"/>
</dbReference>
<dbReference type="SUPFAM" id="SSF55550">
    <property type="entry name" value="SH2 domain"/>
    <property type="match status" value="1"/>
</dbReference>
<keyword evidence="3" id="KW-0904">Protein phosphatase</keyword>
<evidence type="ECO:0000256" key="3">
    <source>
        <dbReference type="ARBA" id="ARBA00022912"/>
    </source>
</evidence>
<dbReference type="PROSITE" id="PS50001">
    <property type="entry name" value="SH2"/>
    <property type="match status" value="1"/>
</dbReference>
<proteinExistence type="inferred from homology"/>
<keyword evidence="9" id="KW-1185">Reference proteome</keyword>
<feature type="compositionally biased region" description="Polar residues" evidence="6">
    <location>
        <begin position="1"/>
        <end position="11"/>
    </location>
</feature>
<dbReference type="PANTHER" id="PTHR45734">
    <property type="entry name" value="TENSIN"/>
    <property type="match status" value="1"/>
</dbReference>
<dbReference type="InterPro" id="IPR000980">
    <property type="entry name" value="SH2"/>
</dbReference>
<evidence type="ECO:0000313" key="8">
    <source>
        <dbReference type="EMBL" id="OZC07786.1"/>
    </source>
</evidence>
<sequence length="604" mass="66782">MSESRASSASPPTILRITSDLPLDDPKSVPTTETKLIKISNSLQNPESSLAINENLCSKSDDATPGSILKKESVEKVGFLEDQKSSDVDAQKSAEKVRNANENEVHLTAFHQTSIEKSDEVGNEGAEKTVISESFKTDEATDRVTARTVDDAGAEKDNNEVWMTPENTPVMPNIEIKTENDGEVCAKNSESTEEGRQTSLRNTADERHIQGNFQGANTNISNEKLSVLSDKNFEDDHKLRKIDNTERMTRSENLDFTNDHLESYASLEFRSNSTVSKSPDHRSTGTVSESPPGATDSWKNATINMNPSHDDGTQGDLGEVIHHHPLFVKNTSKYWYKPTISREEAVNMLKDKPPGTFVVRDSNSFPGAFGLALKVATPPPGIHPGDGTELVRHFLIEPSPKGVKLKGCSNEPVFGTLSALVYQHSIIPLALPTKLLLPEYDPANTPEHISAAQQLLQQGAACNVTYIISLDTESLTGPEAVRRCIDQVFELLKQKMVQPVSVHFKVSSQGVTITDNTRRLFFRRHYPVQSVTHAGLDPSDRRWDNSYLEGSMPKYVKIARIFAFVARKIGSRTDNTCHIFAELEPEQPATAVVNFITKVMMGRR</sequence>
<evidence type="ECO:0000256" key="6">
    <source>
        <dbReference type="SAM" id="MobiDB-lite"/>
    </source>
</evidence>
<evidence type="ECO:0000313" key="9">
    <source>
        <dbReference type="Proteomes" id="UP000242913"/>
    </source>
</evidence>
<dbReference type="InterPro" id="IPR013625">
    <property type="entry name" value="PTB"/>
</dbReference>
<name>A0A238BSE5_9BILA</name>
<feature type="domain" description="SH2" evidence="7">
    <location>
        <begin position="335"/>
        <end position="439"/>
    </location>
</feature>
<dbReference type="Pfam" id="PF08416">
    <property type="entry name" value="PTB"/>
    <property type="match status" value="1"/>
</dbReference>